<dbReference type="SUPFAM" id="SSF52540">
    <property type="entry name" value="P-loop containing nucleoside triphosphate hydrolases"/>
    <property type="match status" value="1"/>
</dbReference>
<dbReference type="CDD" id="cd00130">
    <property type="entry name" value="PAS"/>
    <property type="match status" value="1"/>
</dbReference>
<dbReference type="GO" id="GO:0006355">
    <property type="term" value="P:regulation of DNA-templated transcription"/>
    <property type="evidence" value="ECO:0007669"/>
    <property type="project" value="InterPro"/>
</dbReference>
<feature type="domain" description="PAC" evidence="8">
    <location>
        <begin position="92"/>
        <end position="144"/>
    </location>
</feature>
<dbReference type="Pfam" id="PF25601">
    <property type="entry name" value="AAA_lid_14"/>
    <property type="match status" value="1"/>
</dbReference>
<dbReference type="InterPro" id="IPR000700">
    <property type="entry name" value="PAS-assoc_C"/>
</dbReference>
<dbReference type="InterPro" id="IPR009057">
    <property type="entry name" value="Homeodomain-like_sf"/>
</dbReference>
<keyword evidence="2" id="KW-0067">ATP-binding</keyword>
<evidence type="ECO:0000256" key="4">
    <source>
        <dbReference type="ARBA" id="ARBA00023125"/>
    </source>
</evidence>
<dbReference type="Gene3D" id="3.30.450.20">
    <property type="entry name" value="PAS domain"/>
    <property type="match status" value="1"/>
</dbReference>
<dbReference type="Pfam" id="PF13426">
    <property type="entry name" value="PAS_9"/>
    <property type="match status" value="1"/>
</dbReference>
<evidence type="ECO:0000259" key="8">
    <source>
        <dbReference type="PROSITE" id="PS50113"/>
    </source>
</evidence>
<accession>A0A7V6A4E6</accession>
<dbReference type="SMART" id="SM00091">
    <property type="entry name" value="PAS"/>
    <property type="match status" value="1"/>
</dbReference>
<dbReference type="InterPro" id="IPR027417">
    <property type="entry name" value="P-loop_NTPase"/>
</dbReference>
<dbReference type="Pfam" id="PF00158">
    <property type="entry name" value="Sigma54_activat"/>
    <property type="match status" value="1"/>
</dbReference>
<dbReference type="SUPFAM" id="SSF55785">
    <property type="entry name" value="PYP-like sensor domain (PAS domain)"/>
    <property type="match status" value="1"/>
</dbReference>
<dbReference type="Gene3D" id="3.40.50.300">
    <property type="entry name" value="P-loop containing nucleotide triphosphate hydrolases"/>
    <property type="match status" value="1"/>
</dbReference>
<dbReference type="PROSITE" id="PS50112">
    <property type="entry name" value="PAS"/>
    <property type="match status" value="1"/>
</dbReference>
<dbReference type="InterPro" id="IPR025944">
    <property type="entry name" value="Sigma_54_int_dom_CS"/>
</dbReference>
<dbReference type="PROSITE" id="PS50113">
    <property type="entry name" value="PAC"/>
    <property type="match status" value="1"/>
</dbReference>
<evidence type="ECO:0000256" key="3">
    <source>
        <dbReference type="ARBA" id="ARBA00023015"/>
    </source>
</evidence>
<dbReference type="Gene3D" id="1.10.10.60">
    <property type="entry name" value="Homeodomain-like"/>
    <property type="match status" value="1"/>
</dbReference>
<dbReference type="SMART" id="SM00382">
    <property type="entry name" value="AAA"/>
    <property type="match status" value="1"/>
</dbReference>
<reference evidence="9" key="1">
    <citation type="journal article" date="2020" name="mSystems">
        <title>Genome- and Community-Level Interaction Insights into Carbon Utilization and Element Cycling Functions of Hydrothermarchaeota in Hydrothermal Sediment.</title>
        <authorList>
            <person name="Zhou Z."/>
            <person name="Liu Y."/>
            <person name="Xu W."/>
            <person name="Pan J."/>
            <person name="Luo Z.H."/>
            <person name="Li M."/>
        </authorList>
    </citation>
    <scope>NUCLEOTIDE SEQUENCE [LARGE SCALE GENOMIC DNA]</scope>
    <source>
        <strain evidence="9">SpSt-767</strain>
    </source>
</reference>
<dbReference type="InterPro" id="IPR002078">
    <property type="entry name" value="Sigma_54_int"/>
</dbReference>
<gene>
    <name evidence="9" type="ORF">ENV52_10205</name>
</gene>
<feature type="domain" description="PAS" evidence="7">
    <location>
        <begin position="26"/>
        <end position="64"/>
    </location>
</feature>
<keyword evidence="3" id="KW-0805">Transcription regulation</keyword>
<dbReference type="InterPro" id="IPR003593">
    <property type="entry name" value="AAA+_ATPase"/>
</dbReference>
<dbReference type="AlphaFoldDB" id="A0A7V6A4E6"/>
<dbReference type="InterPro" id="IPR035965">
    <property type="entry name" value="PAS-like_dom_sf"/>
</dbReference>
<protein>
    <submittedName>
        <fullName evidence="9">PAS domain-containing protein</fullName>
    </submittedName>
</protein>
<dbReference type="InterPro" id="IPR058031">
    <property type="entry name" value="AAA_lid_NorR"/>
</dbReference>
<dbReference type="FunFam" id="3.40.50.300:FF:000006">
    <property type="entry name" value="DNA-binding transcriptional regulator NtrC"/>
    <property type="match status" value="1"/>
</dbReference>
<keyword evidence="1" id="KW-0547">Nucleotide-binding</keyword>
<dbReference type="InterPro" id="IPR025943">
    <property type="entry name" value="Sigma_54_int_dom_ATP-bd_2"/>
</dbReference>
<dbReference type="CDD" id="cd00009">
    <property type="entry name" value="AAA"/>
    <property type="match status" value="1"/>
</dbReference>
<sequence length="461" mass="51310">MNAASRPVQKPASPCPAPEFSPSTVILDSIADGVFTVDLDWRVTSFNRAAEEITGIPAAEALGRPCCEVFRANVCDSACVLRHTMETGQPVVNQPIAILRADGKEIPISISTALLRNEAGEIIGGVETFRDLSLVEELRKEIQRRYRLGDIISKSPLMQKIFALLPEVARTDSTVLIEGESGTGKELVAWALHTLSRRARGPFVAVNCGALPDTLLESELFGHTAGAFTDARRDRQGRFAMAEKGTLFLDEIGDISPALQVGLLRVLEEKTYTPLGSSRTMKADVRIVTATHKDLAQLVEEGSFRKDLYYRINVVKLKLPRLAQRKEDIPLLAEHFIARFNKLQDKKVLGLSYETLAIFMNHDWPGNIRELENAIEHAFILCSAGLIQPRHLPEHLRPDYHAGPLFTGLTLAEIEKRALWEALERNCWRRLATARELGIDKNTLRRKIKRFGLTPPEGGED</sequence>
<dbReference type="NCBIfam" id="TIGR00229">
    <property type="entry name" value="sensory_box"/>
    <property type="match status" value="1"/>
</dbReference>
<dbReference type="GO" id="GO:0043565">
    <property type="term" value="F:sequence-specific DNA binding"/>
    <property type="evidence" value="ECO:0007669"/>
    <property type="project" value="InterPro"/>
</dbReference>
<dbReference type="GO" id="GO:0005524">
    <property type="term" value="F:ATP binding"/>
    <property type="evidence" value="ECO:0007669"/>
    <property type="project" value="UniProtKB-KW"/>
</dbReference>
<dbReference type="Gene3D" id="1.10.8.60">
    <property type="match status" value="1"/>
</dbReference>
<evidence type="ECO:0000256" key="1">
    <source>
        <dbReference type="ARBA" id="ARBA00022741"/>
    </source>
</evidence>
<keyword evidence="5" id="KW-0804">Transcription</keyword>
<dbReference type="PROSITE" id="PS00688">
    <property type="entry name" value="SIGMA54_INTERACT_3"/>
    <property type="match status" value="1"/>
</dbReference>
<dbReference type="InterPro" id="IPR002197">
    <property type="entry name" value="HTH_Fis"/>
</dbReference>
<evidence type="ECO:0000256" key="5">
    <source>
        <dbReference type="ARBA" id="ARBA00023163"/>
    </source>
</evidence>
<organism evidence="9">
    <name type="scientific">Desulfobacca acetoxidans</name>
    <dbReference type="NCBI Taxonomy" id="60893"/>
    <lineage>
        <taxon>Bacteria</taxon>
        <taxon>Pseudomonadati</taxon>
        <taxon>Thermodesulfobacteriota</taxon>
        <taxon>Desulfobaccia</taxon>
        <taxon>Desulfobaccales</taxon>
        <taxon>Desulfobaccaceae</taxon>
        <taxon>Desulfobacca</taxon>
    </lineage>
</organism>
<dbReference type="InterPro" id="IPR025662">
    <property type="entry name" value="Sigma_54_int_dom_ATP-bd_1"/>
</dbReference>
<dbReference type="PRINTS" id="PR01590">
    <property type="entry name" value="HTHFIS"/>
</dbReference>
<evidence type="ECO:0000313" key="9">
    <source>
        <dbReference type="EMBL" id="HHS30057.1"/>
    </source>
</evidence>
<name>A0A7V6A4E6_9BACT</name>
<dbReference type="PROSITE" id="PS00676">
    <property type="entry name" value="SIGMA54_INTERACT_2"/>
    <property type="match status" value="1"/>
</dbReference>
<proteinExistence type="predicted"/>
<keyword evidence="4" id="KW-0238">DNA-binding</keyword>
<feature type="domain" description="Sigma-54 factor interaction" evidence="6">
    <location>
        <begin position="151"/>
        <end position="380"/>
    </location>
</feature>
<dbReference type="PROSITE" id="PS00675">
    <property type="entry name" value="SIGMA54_INTERACT_1"/>
    <property type="match status" value="1"/>
</dbReference>
<evidence type="ECO:0000259" key="7">
    <source>
        <dbReference type="PROSITE" id="PS50112"/>
    </source>
</evidence>
<dbReference type="PROSITE" id="PS50045">
    <property type="entry name" value="SIGMA54_INTERACT_4"/>
    <property type="match status" value="1"/>
</dbReference>
<dbReference type="SUPFAM" id="SSF46689">
    <property type="entry name" value="Homeodomain-like"/>
    <property type="match status" value="1"/>
</dbReference>
<dbReference type="InterPro" id="IPR000014">
    <property type="entry name" value="PAS"/>
</dbReference>
<evidence type="ECO:0000256" key="2">
    <source>
        <dbReference type="ARBA" id="ARBA00022840"/>
    </source>
</evidence>
<dbReference type="PANTHER" id="PTHR32071">
    <property type="entry name" value="TRANSCRIPTIONAL REGULATORY PROTEIN"/>
    <property type="match status" value="1"/>
</dbReference>
<dbReference type="EMBL" id="DTGR01000161">
    <property type="protein sequence ID" value="HHS30057.1"/>
    <property type="molecule type" value="Genomic_DNA"/>
</dbReference>
<dbReference type="Pfam" id="PF02954">
    <property type="entry name" value="HTH_8"/>
    <property type="match status" value="1"/>
</dbReference>
<comment type="caution">
    <text evidence="9">The sequence shown here is derived from an EMBL/GenBank/DDBJ whole genome shotgun (WGS) entry which is preliminary data.</text>
</comment>
<evidence type="ECO:0000259" key="6">
    <source>
        <dbReference type="PROSITE" id="PS50045"/>
    </source>
</evidence>
<dbReference type="PANTHER" id="PTHR32071:SF113">
    <property type="entry name" value="ALGINATE BIOSYNTHESIS TRANSCRIPTIONAL REGULATORY PROTEIN ALGB"/>
    <property type="match status" value="1"/>
</dbReference>